<keyword evidence="13" id="KW-1185">Reference proteome</keyword>
<evidence type="ECO:0000256" key="7">
    <source>
        <dbReference type="ARBA" id="ARBA00023157"/>
    </source>
</evidence>
<sequence>MSTPSRRSARALTAREAGGRTWDLVVIGAGSAGLVGARTAAALGAHVLLIEAHRFGGECLHTGCVPSKALIASAAAAHAARSSAGLGVTASEVHVDFPAVMQHVHAAIHDIEPVDSPETLNRDGIHTLTGRARFDGPRSVVVDGERIAFRDALIAAGSSPVRTSVEGEASIDVLTNETFWDLDALPARLLVQGGGAIGCEIAQAMVRLGSQVTLIHRGDRVLPKEDAAASAVVLAALRAEGVDVRLGTTVRSFDSAGSDDAPSPSGTARLSDGTQVVFDRALAALGRRVEVSDLGLPAAGVTLDRRGAVDVDASLRTSNPRIRAAGDVTPLPRFTHTAGMYGSVAATNAVLGLSRKIDADVVPRVTFTSPEVGAVGVSPADASARGMHVITQQHSHLDRAIADGHTDGFTNIVVDRRGRVTGAVIVGPRAGESLAEYTVAVKTRMNVRTLATTMHAYPTYSDAGWNAVVKEAQRGLRGGAIAFAIGLLARLHRRRS</sequence>
<dbReference type="SUPFAM" id="SSF51905">
    <property type="entry name" value="FAD/NAD(P)-binding domain"/>
    <property type="match status" value="1"/>
</dbReference>
<comment type="cofactor">
    <cofactor evidence="1">
        <name>FAD</name>
        <dbReference type="ChEBI" id="CHEBI:57692"/>
    </cofactor>
</comment>
<dbReference type="InterPro" id="IPR001100">
    <property type="entry name" value="Pyr_nuc-diS_OxRdtase"/>
</dbReference>
<evidence type="ECO:0000256" key="2">
    <source>
        <dbReference type="ARBA" id="ARBA00007532"/>
    </source>
</evidence>
<keyword evidence="12" id="KW-0670">Pyruvate</keyword>
<dbReference type="Pfam" id="PF07992">
    <property type="entry name" value="Pyr_redox_2"/>
    <property type="match status" value="1"/>
</dbReference>
<dbReference type="InterPro" id="IPR016156">
    <property type="entry name" value="FAD/NAD-linked_Rdtase_dimer_sf"/>
</dbReference>
<proteinExistence type="inferred from homology"/>
<dbReference type="Gene3D" id="3.50.50.60">
    <property type="entry name" value="FAD/NAD(P)-binding domain"/>
    <property type="match status" value="2"/>
</dbReference>
<evidence type="ECO:0000313" key="13">
    <source>
        <dbReference type="Proteomes" id="UP000703720"/>
    </source>
</evidence>
<dbReference type="PRINTS" id="PR00368">
    <property type="entry name" value="FADPNR"/>
</dbReference>
<dbReference type="InterPro" id="IPR023753">
    <property type="entry name" value="FAD/NAD-binding_dom"/>
</dbReference>
<dbReference type="Proteomes" id="UP000703720">
    <property type="component" value="Unassembled WGS sequence"/>
</dbReference>
<dbReference type="PANTHER" id="PTHR43014:SF2">
    <property type="entry name" value="MERCURIC REDUCTASE"/>
    <property type="match status" value="1"/>
</dbReference>
<evidence type="ECO:0000256" key="8">
    <source>
        <dbReference type="ARBA" id="ARBA00023284"/>
    </source>
</evidence>
<dbReference type="Pfam" id="PF02852">
    <property type="entry name" value="Pyr_redox_dim"/>
    <property type="match status" value="1"/>
</dbReference>
<dbReference type="InterPro" id="IPR004099">
    <property type="entry name" value="Pyr_nucl-diS_OxRdtase_dimer"/>
</dbReference>
<keyword evidence="4 9" id="KW-0274">FAD</keyword>
<keyword evidence="6 9" id="KW-0560">Oxidoreductase</keyword>
<evidence type="ECO:0000256" key="6">
    <source>
        <dbReference type="ARBA" id="ARBA00023002"/>
    </source>
</evidence>
<evidence type="ECO:0000256" key="1">
    <source>
        <dbReference type="ARBA" id="ARBA00001974"/>
    </source>
</evidence>
<keyword evidence="5" id="KW-0521">NADP</keyword>
<dbReference type="EMBL" id="JAGIOA010000001">
    <property type="protein sequence ID" value="MBP2377359.1"/>
    <property type="molecule type" value="Genomic_DNA"/>
</dbReference>
<accession>A0ABS4WMC0</accession>
<evidence type="ECO:0000313" key="12">
    <source>
        <dbReference type="EMBL" id="MBP2377359.1"/>
    </source>
</evidence>
<dbReference type="RefSeq" id="WP_210096719.1">
    <property type="nucleotide sequence ID" value="NZ_BAAAIO010000001.1"/>
</dbReference>
<dbReference type="PIRSF" id="PIRSF000350">
    <property type="entry name" value="Mercury_reductase_MerA"/>
    <property type="match status" value="1"/>
</dbReference>
<comment type="similarity">
    <text evidence="2 9">Belongs to the class-I pyridine nucleotide-disulfide oxidoreductase family.</text>
</comment>
<feature type="domain" description="Pyridine nucleotide-disulphide oxidoreductase dimerisation" evidence="10">
    <location>
        <begin position="362"/>
        <end position="466"/>
    </location>
</feature>
<keyword evidence="7" id="KW-1015">Disulfide bond</keyword>
<dbReference type="PROSITE" id="PS00076">
    <property type="entry name" value="PYRIDINE_REDOX_1"/>
    <property type="match status" value="1"/>
</dbReference>
<dbReference type="PANTHER" id="PTHR43014">
    <property type="entry name" value="MERCURIC REDUCTASE"/>
    <property type="match status" value="1"/>
</dbReference>
<feature type="domain" description="FAD/NAD(P)-binding" evidence="11">
    <location>
        <begin position="23"/>
        <end position="340"/>
    </location>
</feature>
<name>A0ABS4WMC0_9MICO</name>
<dbReference type="PRINTS" id="PR00411">
    <property type="entry name" value="PNDRDTASEI"/>
</dbReference>
<evidence type="ECO:0000256" key="4">
    <source>
        <dbReference type="ARBA" id="ARBA00022827"/>
    </source>
</evidence>
<dbReference type="InterPro" id="IPR012999">
    <property type="entry name" value="Pyr_OxRdtase_I_AS"/>
</dbReference>
<organism evidence="12 13">
    <name type="scientific">Microbacterium phyllosphaerae</name>
    <dbReference type="NCBI Taxonomy" id="124798"/>
    <lineage>
        <taxon>Bacteria</taxon>
        <taxon>Bacillati</taxon>
        <taxon>Actinomycetota</taxon>
        <taxon>Actinomycetes</taxon>
        <taxon>Micrococcales</taxon>
        <taxon>Microbacteriaceae</taxon>
        <taxon>Microbacterium</taxon>
    </lineage>
</organism>
<evidence type="ECO:0000256" key="3">
    <source>
        <dbReference type="ARBA" id="ARBA00022630"/>
    </source>
</evidence>
<dbReference type="SUPFAM" id="SSF55424">
    <property type="entry name" value="FAD/NAD-linked reductases, dimerisation (C-terminal) domain"/>
    <property type="match status" value="1"/>
</dbReference>
<keyword evidence="3 9" id="KW-0285">Flavoprotein</keyword>
<evidence type="ECO:0000259" key="10">
    <source>
        <dbReference type="Pfam" id="PF02852"/>
    </source>
</evidence>
<evidence type="ECO:0000256" key="5">
    <source>
        <dbReference type="ARBA" id="ARBA00022857"/>
    </source>
</evidence>
<protein>
    <submittedName>
        <fullName evidence="12">Pyruvate/2-oxoglutarate dehydrogenase complex dihydrolipoamide dehydrogenase (E3) component</fullName>
    </submittedName>
</protein>
<keyword evidence="8 9" id="KW-0676">Redox-active center</keyword>
<evidence type="ECO:0000259" key="11">
    <source>
        <dbReference type="Pfam" id="PF07992"/>
    </source>
</evidence>
<dbReference type="InterPro" id="IPR036188">
    <property type="entry name" value="FAD/NAD-bd_sf"/>
</dbReference>
<reference evidence="12 13" key="1">
    <citation type="submission" date="2021-03" db="EMBL/GenBank/DDBJ databases">
        <title>Sequencing the genomes of 1000 actinobacteria strains.</title>
        <authorList>
            <person name="Klenk H.-P."/>
        </authorList>
    </citation>
    <scope>NUCLEOTIDE SEQUENCE [LARGE SCALE GENOMIC DNA]</scope>
    <source>
        <strain evidence="12 13">DSM 13468</strain>
    </source>
</reference>
<gene>
    <name evidence="12" type="ORF">JOF42_000854</name>
</gene>
<evidence type="ECO:0000256" key="9">
    <source>
        <dbReference type="RuleBase" id="RU003691"/>
    </source>
</evidence>
<dbReference type="Gene3D" id="3.30.390.30">
    <property type="match status" value="1"/>
</dbReference>
<comment type="caution">
    <text evidence="12">The sequence shown here is derived from an EMBL/GenBank/DDBJ whole genome shotgun (WGS) entry which is preliminary data.</text>
</comment>